<keyword evidence="4" id="KW-1185">Reference proteome</keyword>
<proteinExistence type="predicted"/>
<feature type="compositionally biased region" description="Basic and acidic residues" evidence="1">
    <location>
        <begin position="1"/>
        <end position="19"/>
    </location>
</feature>
<dbReference type="InterPro" id="IPR038232">
    <property type="entry name" value="PknH-like_Extracell_sf"/>
</dbReference>
<dbReference type="Proteomes" id="UP000501058">
    <property type="component" value="Chromosome"/>
</dbReference>
<protein>
    <submittedName>
        <fullName evidence="3">Uncharacterized protein</fullName>
    </submittedName>
</protein>
<dbReference type="KEGG" id="prv:G7070_13215"/>
<dbReference type="EMBL" id="CP049865">
    <property type="protein sequence ID" value="QIK73044.1"/>
    <property type="molecule type" value="Genomic_DNA"/>
</dbReference>
<sequence length="504" mass="51348">MSEQGDSRPRRALPPRDEDPAAGSPDAPVTGGRRAASGSRAAEPAAQQRIPEPAKPPSGRGGDSPGRRFAEPGSPATGSERAAAPAAGAGRRRIVVAVVSLIVLALLVGGAWLAQRAGVLGGPTPTSTPTPTIDPVATYLAQPEDLAGLASGTTWTVVDTLTKIEPTSPQAKCLLPAAEQQQTPADAMLRTFSAAAAGTGAVLHQVNRYDSPEAAATAFDALTAQLGNCDRSTVLARNGLAITGLSDEAAGQVLVVQDATSEYHTIALSRTGARVNIMDATHTEAPVGGEAVAGVLSAVGVRQCTDGGTCPAQVAVTEGAPLPSTPAGWLSAVDLPRITTGSGSWRATEVADAVTLPGTKCEAIDLAGMPGATRKQQRTYLLRDDTNAPQNFGVDEALYTFGSAEEAQAAFAKLAQNMDACASRAATAQVTRTGDPSGSGAAAAWVVVQKVDQASTTARFRSAAHVSGAHLVYLVANPSESFDFSDDSWHGVAARAGQRLAELA</sequence>
<keyword evidence="2" id="KW-1133">Transmembrane helix</keyword>
<evidence type="ECO:0000313" key="3">
    <source>
        <dbReference type="EMBL" id="QIK73044.1"/>
    </source>
</evidence>
<organism evidence="3 4">
    <name type="scientific">Propioniciclava coleopterorum</name>
    <dbReference type="NCBI Taxonomy" id="2714937"/>
    <lineage>
        <taxon>Bacteria</taxon>
        <taxon>Bacillati</taxon>
        <taxon>Actinomycetota</taxon>
        <taxon>Actinomycetes</taxon>
        <taxon>Propionibacteriales</taxon>
        <taxon>Propionibacteriaceae</taxon>
        <taxon>Propioniciclava</taxon>
    </lineage>
</organism>
<feature type="region of interest" description="Disordered" evidence="1">
    <location>
        <begin position="1"/>
        <end position="89"/>
    </location>
</feature>
<evidence type="ECO:0000313" key="4">
    <source>
        <dbReference type="Proteomes" id="UP000501058"/>
    </source>
</evidence>
<evidence type="ECO:0000256" key="2">
    <source>
        <dbReference type="SAM" id="Phobius"/>
    </source>
</evidence>
<dbReference type="AlphaFoldDB" id="A0A6G7Y825"/>
<evidence type="ECO:0000256" key="1">
    <source>
        <dbReference type="SAM" id="MobiDB-lite"/>
    </source>
</evidence>
<reference evidence="3 4" key="1">
    <citation type="submission" date="2020-03" db="EMBL/GenBank/DDBJ databases">
        <title>Propioniciclava sp. nov., isolated from Hydrophilus acuminatus.</title>
        <authorList>
            <person name="Hyun D.-W."/>
            <person name="Bae J.-W."/>
        </authorList>
    </citation>
    <scope>NUCLEOTIDE SEQUENCE [LARGE SCALE GENOMIC DNA]</scope>
    <source>
        <strain evidence="3 4">HDW11</strain>
    </source>
</reference>
<dbReference type="RefSeq" id="WP_166234115.1">
    <property type="nucleotide sequence ID" value="NZ_CP049865.1"/>
</dbReference>
<feature type="compositionally biased region" description="Low complexity" evidence="1">
    <location>
        <begin position="31"/>
        <end position="42"/>
    </location>
</feature>
<feature type="transmembrane region" description="Helical" evidence="2">
    <location>
        <begin position="94"/>
        <end position="114"/>
    </location>
</feature>
<keyword evidence="2" id="KW-0472">Membrane</keyword>
<gene>
    <name evidence="3" type="ORF">G7070_13215</name>
</gene>
<name>A0A6G7Y825_9ACTN</name>
<accession>A0A6G7Y825</accession>
<dbReference type="Gene3D" id="3.40.1000.70">
    <property type="entry name" value="PknH-like extracellular domain"/>
    <property type="match status" value="1"/>
</dbReference>
<keyword evidence="2" id="KW-0812">Transmembrane</keyword>